<comment type="caution">
    <text evidence="8">The sequence shown here is derived from an EMBL/GenBank/DDBJ whole genome shotgun (WGS) entry which is preliminary data.</text>
</comment>
<evidence type="ECO:0000313" key="9">
    <source>
        <dbReference type="Proteomes" id="UP000178744"/>
    </source>
</evidence>
<evidence type="ECO:0000256" key="4">
    <source>
        <dbReference type="ARBA" id="ARBA00022833"/>
    </source>
</evidence>
<dbReference type="Gene3D" id="1.10.1370.30">
    <property type="match status" value="2"/>
</dbReference>
<accession>A0A1G1Z678</accession>
<dbReference type="SUPFAM" id="SSF55486">
    <property type="entry name" value="Metalloproteases ('zincins'), catalytic domain"/>
    <property type="match status" value="1"/>
</dbReference>
<protein>
    <recommendedName>
        <fullName evidence="7">Peptidase M3A/M3B catalytic domain-containing protein</fullName>
    </recommendedName>
</protein>
<evidence type="ECO:0000256" key="1">
    <source>
        <dbReference type="ARBA" id="ARBA00022670"/>
    </source>
</evidence>
<sequence length="618" mass="70978">MTQMPSPAETLLDRLNLDYTELHRKFEELYWVVNMGDRSMANEMNKAEKARDAFRSEANNLNETKAMIEMSATSPAEKKRLKIWVDFFQLYQAPPELALVGDEIAKLESKIAQTLTTQAEGYINPKTQAFTPASKIKMHMMMATDPNEDIRKACFTALEELSTTVLDDFIKVVGLRNKYAKALGYEDFYAYRLHMNEGMTKDQVFGLFDKIYEETKGALEKIRELEKTMPGLRKPWNFAYMMSGQFTQEEDPYCTFDSALVRWGRSFSALGIDFKGGMLQLDLLDRAGKHNNGFCHYPMVVNFNGGKRNPGAANFTCNVVYGQIGAGAEGMRTLFHEGGHAADRLNSEEMEVCLNTEWPPASIAWAETHSQFLEAMFGSIEWRVRYAKDKNGNSYPFDLFEKKTRKMRMLSPLGLHQIMMTSNFEKRIYETENLTKEKTMEIAKEMHRKYTDRSEDSLSPLAIPHIYHSDSSAYYHAYGLAILGLEQWKKYFYEKYGYIVDNPNVGREMMEIWAPGSSKKFGEFIKIATGYDLSPEAFIENANMNIESFLSQARRRLEIMKPIPEYTKPVRLNANIKIVHGTKTIADNSKSFEDMAEKYSAWLLALQSFSEVVETRRS</sequence>
<dbReference type="PANTHER" id="PTHR11804">
    <property type="entry name" value="PROTEASE M3 THIMET OLIGOPEPTIDASE-RELATED"/>
    <property type="match status" value="1"/>
</dbReference>
<keyword evidence="2 6" id="KW-0479">Metal-binding</keyword>
<dbReference type="GO" id="GO:0004222">
    <property type="term" value="F:metalloendopeptidase activity"/>
    <property type="evidence" value="ECO:0007669"/>
    <property type="project" value="InterPro"/>
</dbReference>
<keyword evidence="5 6" id="KW-0482">Metalloprotease</keyword>
<keyword evidence="3 6" id="KW-0378">Hydrolase</keyword>
<dbReference type="InterPro" id="IPR001567">
    <property type="entry name" value="Pept_M3A_M3B_dom"/>
</dbReference>
<gene>
    <name evidence="8" type="ORF">A3B23_01260</name>
</gene>
<reference evidence="8 9" key="1">
    <citation type="journal article" date="2016" name="Nat. Commun.">
        <title>Thousands of microbial genomes shed light on interconnected biogeochemical processes in an aquifer system.</title>
        <authorList>
            <person name="Anantharaman K."/>
            <person name="Brown C.T."/>
            <person name="Hug L.A."/>
            <person name="Sharon I."/>
            <person name="Castelle C.J."/>
            <person name="Probst A.J."/>
            <person name="Thomas B.C."/>
            <person name="Singh A."/>
            <person name="Wilkins M.J."/>
            <person name="Karaoz U."/>
            <person name="Brodie E.L."/>
            <person name="Williams K.H."/>
            <person name="Hubbard S.S."/>
            <person name="Banfield J.F."/>
        </authorList>
    </citation>
    <scope>NUCLEOTIDE SEQUENCE [LARGE SCALE GENOMIC DNA]</scope>
</reference>
<dbReference type="EMBL" id="MHIY01000023">
    <property type="protein sequence ID" value="OGY59566.1"/>
    <property type="molecule type" value="Genomic_DNA"/>
</dbReference>
<comment type="cofactor">
    <cofactor evidence="6">
        <name>Zn(2+)</name>
        <dbReference type="ChEBI" id="CHEBI:29105"/>
    </cofactor>
    <text evidence="6">Binds 1 zinc ion.</text>
</comment>
<organism evidence="8 9">
    <name type="scientific">Candidatus Colwellbacteria bacterium RIFCSPLOWO2_01_FULL_48_10</name>
    <dbReference type="NCBI Taxonomy" id="1797690"/>
    <lineage>
        <taxon>Bacteria</taxon>
        <taxon>Candidatus Colwelliibacteriota</taxon>
    </lineage>
</organism>
<dbReference type="PANTHER" id="PTHR11804:SF84">
    <property type="entry name" value="SACCHAROLYSIN"/>
    <property type="match status" value="1"/>
</dbReference>
<dbReference type="GO" id="GO:0006508">
    <property type="term" value="P:proteolysis"/>
    <property type="evidence" value="ECO:0007669"/>
    <property type="project" value="UniProtKB-KW"/>
</dbReference>
<evidence type="ECO:0000259" key="7">
    <source>
        <dbReference type="Pfam" id="PF01432"/>
    </source>
</evidence>
<keyword evidence="1 6" id="KW-0645">Protease</keyword>
<dbReference type="AlphaFoldDB" id="A0A1G1Z678"/>
<comment type="similarity">
    <text evidence="6">Belongs to the peptidase M3 family.</text>
</comment>
<dbReference type="GO" id="GO:0046872">
    <property type="term" value="F:metal ion binding"/>
    <property type="evidence" value="ECO:0007669"/>
    <property type="project" value="UniProtKB-UniRule"/>
</dbReference>
<dbReference type="Proteomes" id="UP000178744">
    <property type="component" value="Unassembled WGS sequence"/>
</dbReference>
<evidence type="ECO:0000256" key="2">
    <source>
        <dbReference type="ARBA" id="ARBA00022723"/>
    </source>
</evidence>
<proteinExistence type="inferred from homology"/>
<dbReference type="InterPro" id="IPR045090">
    <property type="entry name" value="Pept_M3A_M3B"/>
</dbReference>
<evidence type="ECO:0000256" key="6">
    <source>
        <dbReference type="RuleBase" id="RU003435"/>
    </source>
</evidence>
<feature type="domain" description="Peptidase M3A/M3B catalytic" evidence="7">
    <location>
        <begin position="281"/>
        <end position="541"/>
    </location>
</feature>
<evidence type="ECO:0000256" key="5">
    <source>
        <dbReference type="ARBA" id="ARBA00023049"/>
    </source>
</evidence>
<keyword evidence="4 6" id="KW-0862">Zinc</keyword>
<name>A0A1G1Z678_9BACT</name>
<dbReference type="GO" id="GO:0006518">
    <property type="term" value="P:peptide metabolic process"/>
    <property type="evidence" value="ECO:0007669"/>
    <property type="project" value="TreeGrafter"/>
</dbReference>
<dbReference type="Pfam" id="PF01432">
    <property type="entry name" value="Peptidase_M3"/>
    <property type="match status" value="1"/>
</dbReference>
<evidence type="ECO:0000256" key="3">
    <source>
        <dbReference type="ARBA" id="ARBA00022801"/>
    </source>
</evidence>
<evidence type="ECO:0000313" key="8">
    <source>
        <dbReference type="EMBL" id="OGY59566.1"/>
    </source>
</evidence>